<dbReference type="PANTHER" id="PTHR48106:SF13">
    <property type="entry name" value="QUINONE OXIDOREDUCTASE-RELATED"/>
    <property type="match status" value="1"/>
</dbReference>
<evidence type="ECO:0000256" key="2">
    <source>
        <dbReference type="ARBA" id="ARBA00023002"/>
    </source>
</evidence>
<dbReference type="InterPro" id="IPR013154">
    <property type="entry name" value="ADH-like_N"/>
</dbReference>
<dbReference type="AlphaFoldDB" id="A0A974NHE4"/>
<dbReference type="PANTHER" id="PTHR48106">
    <property type="entry name" value="QUINONE OXIDOREDUCTASE PIG3-RELATED"/>
    <property type="match status" value="1"/>
</dbReference>
<dbReference type="Proteomes" id="UP000595278">
    <property type="component" value="Chromosome"/>
</dbReference>
<dbReference type="SUPFAM" id="SSF51735">
    <property type="entry name" value="NAD(P)-binding Rossmann-fold domains"/>
    <property type="match status" value="1"/>
</dbReference>
<dbReference type="SUPFAM" id="SSF50129">
    <property type="entry name" value="GroES-like"/>
    <property type="match status" value="1"/>
</dbReference>
<dbReference type="Gene3D" id="3.40.50.720">
    <property type="entry name" value="NAD(P)-binding Rossmann-like Domain"/>
    <property type="match status" value="1"/>
</dbReference>
<dbReference type="InterPro" id="IPR036291">
    <property type="entry name" value="NAD(P)-bd_dom_sf"/>
</dbReference>
<dbReference type="GO" id="GO:0070402">
    <property type="term" value="F:NADPH binding"/>
    <property type="evidence" value="ECO:0007669"/>
    <property type="project" value="TreeGrafter"/>
</dbReference>
<dbReference type="Pfam" id="PF08240">
    <property type="entry name" value="ADH_N"/>
    <property type="match status" value="1"/>
</dbReference>
<dbReference type="CDD" id="cd08271">
    <property type="entry name" value="MDR5"/>
    <property type="match status" value="1"/>
</dbReference>
<name>A0A974NHE4_9GAMM</name>
<keyword evidence="2" id="KW-0560">Oxidoreductase</keyword>
<dbReference type="GO" id="GO:0005829">
    <property type="term" value="C:cytosol"/>
    <property type="evidence" value="ECO:0007669"/>
    <property type="project" value="TreeGrafter"/>
</dbReference>
<dbReference type="InterPro" id="IPR011032">
    <property type="entry name" value="GroES-like_sf"/>
</dbReference>
<proteinExistence type="predicted"/>
<dbReference type="RefSeq" id="WP_201094882.1">
    <property type="nucleotide sequence ID" value="NZ_CP067393.1"/>
</dbReference>
<feature type="domain" description="Enoyl reductase (ER)" evidence="3">
    <location>
        <begin position="14"/>
        <end position="326"/>
    </location>
</feature>
<dbReference type="GO" id="GO:0003960">
    <property type="term" value="F:quinone reductase (NADPH) activity"/>
    <property type="evidence" value="ECO:0007669"/>
    <property type="project" value="TreeGrafter"/>
</dbReference>
<dbReference type="EMBL" id="CP067393">
    <property type="protein sequence ID" value="QQP86635.1"/>
    <property type="molecule type" value="Genomic_DNA"/>
</dbReference>
<keyword evidence="1" id="KW-0521">NADP</keyword>
<protein>
    <submittedName>
        <fullName evidence="4">Zinc-binding dehydrogenase</fullName>
    </submittedName>
</protein>
<gene>
    <name evidence="4" type="ORF">JHT90_05190</name>
</gene>
<sequence length="330" mass="35945">MITETEAWHWQLSANPDDLILQNMAIPSLKEDQVLIENHAIGINPVDWKLMAGLSDSWQKNQIPGVDGMGVVVAVGSNAQHIQLGTRYTYHTDLRFNGSFSRHTIVSAKALIAVPDQISNVTAAAFPCPALTAWQASHKTPNPQAENVLVNGAGGAVGSILTQLLIDTGAKVYITASPAHHKKFINKGVISAFDYRDTNWQSKLRAQLGSQNIFSIYDTVNGNSAKSLADLLGYYGHLVCIQDRIEQAPLPPFTTSISLHEIALASIHVYGTDKQWSKLVAAGEQLLLKIARKELTLPPIEVISFANLPKALNLLKQQNNGIKYVATVNN</sequence>
<accession>A0A974NHE4</accession>
<reference evidence="4 5" key="1">
    <citation type="submission" date="2021-01" db="EMBL/GenBank/DDBJ databases">
        <title>Entomomonas sp. F2A isolated from a house cricket (Acheta domesticus).</title>
        <authorList>
            <person name="Spergser J."/>
            <person name="Busse H.-J."/>
        </authorList>
    </citation>
    <scope>NUCLEOTIDE SEQUENCE [LARGE SCALE GENOMIC DNA]</scope>
    <source>
        <strain evidence="4 5">F2A</strain>
    </source>
</reference>
<evidence type="ECO:0000259" key="3">
    <source>
        <dbReference type="SMART" id="SM00829"/>
    </source>
</evidence>
<dbReference type="KEGG" id="eaz:JHT90_05190"/>
<evidence type="ECO:0000256" key="1">
    <source>
        <dbReference type="ARBA" id="ARBA00022857"/>
    </source>
</evidence>
<evidence type="ECO:0000313" key="5">
    <source>
        <dbReference type="Proteomes" id="UP000595278"/>
    </source>
</evidence>
<dbReference type="Gene3D" id="3.90.180.10">
    <property type="entry name" value="Medium-chain alcohol dehydrogenases, catalytic domain"/>
    <property type="match status" value="1"/>
</dbReference>
<keyword evidence="5" id="KW-1185">Reference proteome</keyword>
<dbReference type="SMART" id="SM00829">
    <property type="entry name" value="PKS_ER"/>
    <property type="match status" value="1"/>
</dbReference>
<evidence type="ECO:0000313" key="4">
    <source>
        <dbReference type="EMBL" id="QQP86635.1"/>
    </source>
</evidence>
<dbReference type="InterPro" id="IPR020843">
    <property type="entry name" value="ER"/>
</dbReference>
<organism evidence="4 5">
    <name type="scientific">Entomomonas asaccharolytica</name>
    <dbReference type="NCBI Taxonomy" id="2785331"/>
    <lineage>
        <taxon>Bacteria</taxon>
        <taxon>Pseudomonadati</taxon>
        <taxon>Pseudomonadota</taxon>
        <taxon>Gammaproteobacteria</taxon>
        <taxon>Pseudomonadales</taxon>
        <taxon>Pseudomonadaceae</taxon>
        <taxon>Entomomonas</taxon>
    </lineage>
</organism>
<dbReference type="GO" id="GO:0035925">
    <property type="term" value="F:mRNA 3'-UTR AU-rich region binding"/>
    <property type="evidence" value="ECO:0007669"/>
    <property type="project" value="TreeGrafter"/>
</dbReference>